<reference evidence="2 3" key="1">
    <citation type="submission" date="2024-07" db="EMBL/GenBank/DDBJ databases">
        <title>Section-level genome sequencing and comparative genomics of Aspergillus sections Usti and Cavernicolus.</title>
        <authorList>
            <consortium name="Lawrence Berkeley National Laboratory"/>
            <person name="Nybo J.L."/>
            <person name="Vesth T.C."/>
            <person name="Theobald S."/>
            <person name="Frisvad J.C."/>
            <person name="Larsen T.O."/>
            <person name="Kjaerboelling I."/>
            <person name="Rothschild-Mancinelli K."/>
            <person name="Lyhne E.K."/>
            <person name="Kogle M.E."/>
            <person name="Barry K."/>
            <person name="Clum A."/>
            <person name="Na H."/>
            <person name="Ledsgaard L."/>
            <person name="Lin J."/>
            <person name="Lipzen A."/>
            <person name="Kuo A."/>
            <person name="Riley R."/>
            <person name="Mondo S."/>
            <person name="Labutti K."/>
            <person name="Haridas S."/>
            <person name="Pangalinan J."/>
            <person name="Salamov A.A."/>
            <person name="Simmons B.A."/>
            <person name="Magnuson J.K."/>
            <person name="Chen J."/>
            <person name="Drula E."/>
            <person name="Henrissat B."/>
            <person name="Wiebenga A."/>
            <person name="Lubbers R.J."/>
            <person name="Gomes A.C."/>
            <person name="Makela M.R."/>
            <person name="Stajich J."/>
            <person name="Grigoriev I.V."/>
            <person name="Mortensen U.H."/>
            <person name="De Vries R.P."/>
            <person name="Baker S.E."/>
            <person name="Andersen M.R."/>
        </authorList>
    </citation>
    <scope>NUCLEOTIDE SEQUENCE [LARGE SCALE GENOMIC DNA]</scope>
    <source>
        <strain evidence="2 3">CBS 209.92</strain>
    </source>
</reference>
<keyword evidence="3" id="KW-1185">Reference proteome</keyword>
<evidence type="ECO:0000256" key="1">
    <source>
        <dbReference type="SAM" id="MobiDB-lite"/>
    </source>
</evidence>
<sequence>MVRLERVLSTPLETTCNESTSSIIFSSESRISWKGIVVVHGISSHKLSIYKSFSSLPPKESRLSLNSEATSARENVGKSDPHPHPAGLSSTCPRLPLRLKVAMTNLNPSRPSHSIRVSHLTRCCQWCDVGGVA</sequence>
<evidence type="ECO:0000313" key="2">
    <source>
        <dbReference type="EMBL" id="KAL2795414.1"/>
    </source>
</evidence>
<feature type="compositionally biased region" description="Polar residues" evidence="1">
    <location>
        <begin position="63"/>
        <end position="73"/>
    </location>
</feature>
<name>A0ABR4G8S1_9EURO</name>
<protein>
    <submittedName>
        <fullName evidence="2">Uncharacterized protein</fullName>
    </submittedName>
</protein>
<organism evidence="2 3">
    <name type="scientific">Aspergillus keveii</name>
    <dbReference type="NCBI Taxonomy" id="714993"/>
    <lineage>
        <taxon>Eukaryota</taxon>
        <taxon>Fungi</taxon>
        <taxon>Dikarya</taxon>
        <taxon>Ascomycota</taxon>
        <taxon>Pezizomycotina</taxon>
        <taxon>Eurotiomycetes</taxon>
        <taxon>Eurotiomycetidae</taxon>
        <taxon>Eurotiales</taxon>
        <taxon>Aspergillaceae</taxon>
        <taxon>Aspergillus</taxon>
        <taxon>Aspergillus subgen. Nidulantes</taxon>
    </lineage>
</organism>
<comment type="caution">
    <text evidence="2">The sequence shown here is derived from an EMBL/GenBank/DDBJ whole genome shotgun (WGS) entry which is preliminary data.</text>
</comment>
<feature type="region of interest" description="Disordered" evidence="1">
    <location>
        <begin position="56"/>
        <end position="92"/>
    </location>
</feature>
<dbReference type="EMBL" id="JBFTWV010000035">
    <property type="protein sequence ID" value="KAL2795414.1"/>
    <property type="molecule type" value="Genomic_DNA"/>
</dbReference>
<gene>
    <name evidence="2" type="ORF">BJX66DRAFT_170161</name>
</gene>
<accession>A0ABR4G8S1</accession>
<evidence type="ECO:0000313" key="3">
    <source>
        <dbReference type="Proteomes" id="UP001610563"/>
    </source>
</evidence>
<dbReference type="Proteomes" id="UP001610563">
    <property type="component" value="Unassembled WGS sequence"/>
</dbReference>
<proteinExistence type="predicted"/>